<gene>
    <name evidence="1" type="ORF">XBI1_1560036</name>
</gene>
<protein>
    <submittedName>
        <fullName evidence="1">Uncharacterized protein</fullName>
    </submittedName>
</protein>
<sequence length="60" mass="7328">MLTLVHHAKLRVQAKKNTYQKRQVYKYNQVYRRIVPHSTLCPVGDEKTKYLFIYNVDHRH</sequence>
<evidence type="ECO:0000313" key="1">
    <source>
        <dbReference type="EMBL" id="CDH31494.1"/>
    </source>
</evidence>
<organism evidence="1 2">
    <name type="scientific">Xenorhabdus bovienii str. Intermedium</name>
    <dbReference type="NCBI Taxonomy" id="1379677"/>
    <lineage>
        <taxon>Bacteria</taxon>
        <taxon>Pseudomonadati</taxon>
        <taxon>Pseudomonadota</taxon>
        <taxon>Gammaproteobacteria</taxon>
        <taxon>Enterobacterales</taxon>
        <taxon>Morganellaceae</taxon>
        <taxon>Xenorhabdus</taxon>
    </lineage>
</organism>
<reference evidence="1" key="1">
    <citation type="submission" date="2013-07" db="EMBL/GenBank/DDBJ databases">
        <title>Sub-species coevolution in mutualistic symbiosis.</title>
        <authorList>
            <person name="Murfin K."/>
            <person name="Klassen J."/>
            <person name="Lee M."/>
            <person name="Forst S."/>
            <person name="Stock P."/>
            <person name="Goodrich-Blair H."/>
        </authorList>
    </citation>
    <scope>NUCLEOTIDE SEQUENCE [LARGE SCALE GENOMIC DNA]</scope>
    <source>
        <strain evidence="1">Intermedium</strain>
    </source>
</reference>
<dbReference type="EMBL" id="CBTB010000064">
    <property type="protein sequence ID" value="CDH31494.1"/>
    <property type="molecule type" value="Genomic_DNA"/>
</dbReference>
<accession>A0A077QDF8</accession>
<evidence type="ECO:0000313" key="2">
    <source>
        <dbReference type="Proteomes" id="UP000028480"/>
    </source>
</evidence>
<proteinExistence type="predicted"/>
<name>A0A077QDF8_XENBV</name>
<dbReference type="Proteomes" id="UP000028480">
    <property type="component" value="Unassembled WGS sequence"/>
</dbReference>
<dbReference type="HOGENOM" id="CLU_2940818_0_0_6"/>
<comment type="caution">
    <text evidence="1">The sequence shown here is derived from an EMBL/GenBank/DDBJ whole genome shotgun (WGS) entry which is preliminary data.</text>
</comment>
<dbReference type="AlphaFoldDB" id="A0A077QDF8"/>